<dbReference type="Pfam" id="PF08241">
    <property type="entry name" value="Methyltransf_11"/>
    <property type="match status" value="1"/>
</dbReference>
<dbReference type="PROSITE" id="PS50008">
    <property type="entry name" value="PIPLC_Y_DOMAIN"/>
    <property type="match status" value="1"/>
</dbReference>
<dbReference type="Gene3D" id="3.40.50.150">
    <property type="entry name" value="Vaccinia Virus protein VP39"/>
    <property type="match status" value="1"/>
</dbReference>
<organism evidence="2 3">
    <name type="scientific">Giesbergeria sinuosa</name>
    <dbReference type="NCBI Taxonomy" id="80883"/>
    <lineage>
        <taxon>Bacteria</taxon>
        <taxon>Pseudomonadati</taxon>
        <taxon>Pseudomonadota</taxon>
        <taxon>Betaproteobacteria</taxon>
        <taxon>Burkholderiales</taxon>
        <taxon>Comamonadaceae</taxon>
        <taxon>Giesbergeria</taxon>
    </lineage>
</organism>
<dbReference type="Proteomes" id="UP001596001">
    <property type="component" value="Unassembled WGS sequence"/>
</dbReference>
<dbReference type="Pfam" id="PF03966">
    <property type="entry name" value="Trm112p"/>
    <property type="match status" value="1"/>
</dbReference>
<keyword evidence="3" id="KW-1185">Reference proteome</keyword>
<protein>
    <submittedName>
        <fullName evidence="2">Methyltransferase domain-containing protein</fullName>
    </submittedName>
</protein>
<sequence>MTTDTAPTSSPSGRLTQILPLLACPRCSGALHMAAQTLQCGACAAVYPVRAGVPVLLPESMQEPGVGTVSADDPVSRHPYSPAALEIIEAHRDGWVLDLGAGGKHQRWDNVIQIDIFRFPMTDVVCTADRLPFRDNAFKAVISQAVFEHLQFPEWAAAEIRRVLQPGGIAKIDTAFLQPEHGYPHHFYNATETGLRHWFRDFDIRWSGVEAYQHPQWSLSWFLGVYLDRVAPAHQALLRQTTVGDLLSALERRGRGQTSEADAAVLAALDALPLHAQRILAAGVSIDAINPPKLPTGVSPASQAGTDAMTGLEAVRQLSLAREELSLLRTQLAWMQEQHTVVQDRSRYLAQFYPKTTREVLRRIWPHISWRARLQFSAVAWLRACLSHDQWQRLRSWAGAWRSVASEQSAPRGQASQERPFATIILEPRDATALADTFFSLVRQDYSAWELVLLQSDQQNVAVRQAMSDFARLDARVCIQSTSATTQVFSQPLGAGVFRLWVPEGATLAFHALRSFMTLVRQHPQVNALTADLELTQHEGETPLRCYHEGLDWTHISTISAPWYVLLKNAGSATDADPSALACGHIPEVLFHRPAPLISSTASVATAPQC</sequence>
<dbReference type="InterPro" id="IPR029063">
    <property type="entry name" value="SAM-dependent_MTases_sf"/>
</dbReference>
<keyword evidence="2" id="KW-0808">Transferase</keyword>
<dbReference type="Gene3D" id="2.20.25.10">
    <property type="match status" value="1"/>
</dbReference>
<proteinExistence type="predicted"/>
<gene>
    <name evidence="2" type="ORF">ACFO6X_00750</name>
</gene>
<name>A0ABV9Q9J6_9BURK</name>
<feature type="domain" description="PI-PLC Y-box" evidence="1">
    <location>
        <begin position="341"/>
        <end position="381"/>
    </location>
</feature>
<dbReference type="SUPFAM" id="SSF53335">
    <property type="entry name" value="S-adenosyl-L-methionine-dependent methyltransferases"/>
    <property type="match status" value="1"/>
</dbReference>
<dbReference type="SUPFAM" id="SSF158997">
    <property type="entry name" value="Trm112p-like"/>
    <property type="match status" value="1"/>
</dbReference>
<evidence type="ECO:0000313" key="3">
    <source>
        <dbReference type="Proteomes" id="UP001596001"/>
    </source>
</evidence>
<dbReference type="InterPro" id="IPR001711">
    <property type="entry name" value="PLipase_C_Pinositol-sp_Y"/>
</dbReference>
<dbReference type="RefSeq" id="WP_382429055.1">
    <property type="nucleotide sequence ID" value="NZ_JBHSHJ010000001.1"/>
</dbReference>
<dbReference type="GO" id="GO:0008168">
    <property type="term" value="F:methyltransferase activity"/>
    <property type="evidence" value="ECO:0007669"/>
    <property type="project" value="UniProtKB-KW"/>
</dbReference>
<evidence type="ECO:0000259" key="1">
    <source>
        <dbReference type="PROSITE" id="PS50008"/>
    </source>
</evidence>
<dbReference type="GO" id="GO:0032259">
    <property type="term" value="P:methylation"/>
    <property type="evidence" value="ECO:0007669"/>
    <property type="project" value="UniProtKB-KW"/>
</dbReference>
<accession>A0ABV9Q9J6</accession>
<dbReference type="EMBL" id="JBHSHJ010000001">
    <property type="protein sequence ID" value="MFC4787524.1"/>
    <property type="molecule type" value="Genomic_DNA"/>
</dbReference>
<keyword evidence="2" id="KW-0489">Methyltransferase</keyword>
<dbReference type="InterPro" id="IPR005651">
    <property type="entry name" value="Trm112-like"/>
</dbReference>
<dbReference type="InterPro" id="IPR013216">
    <property type="entry name" value="Methyltransf_11"/>
</dbReference>
<evidence type="ECO:0000313" key="2">
    <source>
        <dbReference type="EMBL" id="MFC4787524.1"/>
    </source>
</evidence>
<reference evidence="3" key="1">
    <citation type="journal article" date="2019" name="Int. J. Syst. Evol. Microbiol.">
        <title>The Global Catalogue of Microorganisms (GCM) 10K type strain sequencing project: providing services to taxonomists for standard genome sequencing and annotation.</title>
        <authorList>
            <consortium name="The Broad Institute Genomics Platform"/>
            <consortium name="The Broad Institute Genome Sequencing Center for Infectious Disease"/>
            <person name="Wu L."/>
            <person name="Ma J."/>
        </authorList>
    </citation>
    <scope>NUCLEOTIDE SEQUENCE [LARGE SCALE GENOMIC DNA]</scope>
    <source>
        <strain evidence="3">CCUG 49452</strain>
    </source>
</reference>
<comment type="caution">
    <text evidence="2">The sequence shown here is derived from an EMBL/GenBank/DDBJ whole genome shotgun (WGS) entry which is preliminary data.</text>
</comment>